<comment type="caution">
    <text evidence="1">The sequence shown here is derived from an EMBL/GenBank/DDBJ whole genome shotgun (WGS) entry which is preliminary data.</text>
</comment>
<evidence type="ECO:0000313" key="2">
    <source>
        <dbReference type="Proteomes" id="UP000297540"/>
    </source>
</evidence>
<protein>
    <submittedName>
        <fullName evidence="1">Uncharacterized protein</fullName>
    </submittedName>
</protein>
<dbReference type="EMBL" id="SOZE01000022">
    <property type="protein sequence ID" value="TFF35359.1"/>
    <property type="molecule type" value="Genomic_DNA"/>
</dbReference>
<dbReference type="OrthoDB" id="1340039at2"/>
<accession>A0A4Y8S8K2</accession>
<sequence length="177" mass="21208">MFNSYYPFHQIRLVKPLANKYLKEIITYNFRSEKNYYLVEVERYALDIYVVKFYLKKHKQSPYKYNILTNEHKGSRVINTCVQIMLSIYHKNELPSFGFVGANTINKESGFEEPKAQTKRFIIYRRVMYALLGTKTFTHYYDALNSTYLMVNNKSESVHQKFIRAKDMFEELFPIIS</sequence>
<evidence type="ECO:0000313" key="1">
    <source>
        <dbReference type="EMBL" id="TFF35359.1"/>
    </source>
</evidence>
<gene>
    <name evidence="1" type="ORF">E2R66_19065</name>
</gene>
<name>A0A4Y8S8K2_9SPHI</name>
<keyword evidence="2" id="KW-1185">Reference proteome</keyword>
<dbReference type="AlphaFoldDB" id="A0A4Y8S8K2"/>
<reference evidence="1 2" key="1">
    <citation type="journal article" date="2017" name="Int. J. Syst. Evol. Microbiol.">
        <title>Mucilaginibacterpsychrotolerans sp. nov., isolated from peatlands.</title>
        <authorList>
            <person name="Deng Y."/>
            <person name="Shen L."/>
            <person name="Xu B."/>
            <person name="Liu Y."/>
            <person name="Gu Z."/>
            <person name="Liu H."/>
            <person name="Zhou Y."/>
        </authorList>
    </citation>
    <scope>NUCLEOTIDE SEQUENCE [LARGE SCALE GENOMIC DNA]</scope>
    <source>
        <strain evidence="1 2">NH7-4</strain>
    </source>
</reference>
<dbReference type="RefSeq" id="WP_133233530.1">
    <property type="nucleotide sequence ID" value="NZ_SOZE01000022.1"/>
</dbReference>
<proteinExistence type="predicted"/>
<dbReference type="Proteomes" id="UP000297540">
    <property type="component" value="Unassembled WGS sequence"/>
</dbReference>
<organism evidence="1 2">
    <name type="scientific">Mucilaginibacter psychrotolerans</name>
    <dbReference type="NCBI Taxonomy" id="1524096"/>
    <lineage>
        <taxon>Bacteria</taxon>
        <taxon>Pseudomonadati</taxon>
        <taxon>Bacteroidota</taxon>
        <taxon>Sphingobacteriia</taxon>
        <taxon>Sphingobacteriales</taxon>
        <taxon>Sphingobacteriaceae</taxon>
        <taxon>Mucilaginibacter</taxon>
    </lineage>
</organism>